<accession>A0A3P7TM48</accession>
<dbReference type="EMBL" id="UZAH01002607">
    <property type="protein sequence ID" value="VDO22556.1"/>
    <property type="molecule type" value="Genomic_DNA"/>
</dbReference>
<protein>
    <submittedName>
        <fullName evidence="2">Uncharacterized protein</fullName>
    </submittedName>
</protein>
<organism evidence="2">
    <name type="scientific">Heligmosomoides polygyrus</name>
    <name type="common">Parasitic roundworm</name>
    <dbReference type="NCBI Taxonomy" id="6339"/>
    <lineage>
        <taxon>Eukaryota</taxon>
        <taxon>Metazoa</taxon>
        <taxon>Ecdysozoa</taxon>
        <taxon>Nematoda</taxon>
        <taxon>Chromadorea</taxon>
        <taxon>Rhabditida</taxon>
        <taxon>Rhabditina</taxon>
        <taxon>Rhabditomorpha</taxon>
        <taxon>Strongyloidea</taxon>
        <taxon>Heligmosomidae</taxon>
        <taxon>Heligmosomoides</taxon>
    </lineage>
</organism>
<evidence type="ECO:0000313" key="2">
    <source>
        <dbReference type="EMBL" id="VDO22556.1"/>
    </source>
</evidence>
<evidence type="ECO:0000256" key="1">
    <source>
        <dbReference type="SAM" id="MobiDB-lite"/>
    </source>
</evidence>
<sequence length="149" mass="15787">MLETSRAPPFAIAKKVLQKPEELRSTEEVEDSAARSADDDSSGVDEVSGIAVAGDGLLLLALERSCNKVVPSVPADTRGLRHYPITAQKPEELRSTEEVEDSAARSADDDSSGVDEVSGIAVAGDGLLLLALSPLLRKQSETSWVVEID</sequence>
<feature type="compositionally biased region" description="Basic and acidic residues" evidence="1">
    <location>
        <begin position="89"/>
        <end position="108"/>
    </location>
</feature>
<gene>
    <name evidence="2" type="ORF">HPBE_LOCUS1996</name>
</gene>
<reference evidence="2" key="1">
    <citation type="submission" date="2018-11" db="EMBL/GenBank/DDBJ databases">
        <authorList>
            <consortium name="Pathogen Informatics"/>
        </authorList>
    </citation>
    <scope>NUCLEOTIDE SEQUENCE [LARGE SCALE GENOMIC DNA]</scope>
</reference>
<feature type="region of interest" description="Disordered" evidence="1">
    <location>
        <begin position="1"/>
        <end position="46"/>
    </location>
</feature>
<dbReference type="AlphaFoldDB" id="A0A3P7TM48"/>
<feature type="region of interest" description="Disordered" evidence="1">
    <location>
        <begin position="73"/>
        <end position="116"/>
    </location>
</feature>
<proteinExistence type="predicted"/>
<name>A0A3P7TM48_HELPZ</name>
<feature type="compositionally biased region" description="Basic and acidic residues" evidence="1">
    <location>
        <begin position="18"/>
        <end position="38"/>
    </location>
</feature>